<dbReference type="GO" id="GO:0005524">
    <property type="term" value="F:ATP binding"/>
    <property type="evidence" value="ECO:0007669"/>
    <property type="project" value="UniProtKB-KW"/>
</dbReference>
<dbReference type="EMBL" id="JAENII010000003">
    <property type="protein sequence ID" value="MBK1826268.1"/>
    <property type="molecule type" value="Genomic_DNA"/>
</dbReference>
<evidence type="ECO:0000313" key="7">
    <source>
        <dbReference type="EMBL" id="MBK1826268.1"/>
    </source>
</evidence>
<organism evidence="7 8">
    <name type="scientific">Haloferula rosea</name>
    <dbReference type="NCBI Taxonomy" id="490093"/>
    <lineage>
        <taxon>Bacteria</taxon>
        <taxon>Pseudomonadati</taxon>
        <taxon>Verrucomicrobiota</taxon>
        <taxon>Verrucomicrobiia</taxon>
        <taxon>Verrucomicrobiales</taxon>
        <taxon>Verrucomicrobiaceae</taxon>
        <taxon>Haloferula</taxon>
    </lineage>
</organism>
<keyword evidence="4" id="KW-0067">ATP-binding</keyword>
<keyword evidence="5" id="KW-0175">Coiled coil</keyword>
<evidence type="ECO:0000256" key="1">
    <source>
        <dbReference type="ARBA" id="ARBA00022679"/>
    </source>
</evidence>
<dbReference type="Proteomes" id="UP000658278">
    <property type="component" value="Unassembled WGS sequence"/>
</dbReference>
<reference evidence="7" key="1">
    <citation type="submission" date="2021-01" db="EMBL/GenBank/DDBJ databases">
        <title>Modified the classification status of verrucomicrobia.</title>
        <authorList>
            <person name="Feng X."/>
        </authorList>
    </citation>
    <scope>NUCLEOTIDE SEQUENCE</scope>
    <source>
        <strain evidence="7">KCTC 22201</strain>
    </source>
</reference>
<proteinExistence type="predicted"/>
<keyword evidence="8" id="KW-1185">Reference proteome</keyword>
<feature type="coiled-coil region" evidence="5">
    <location>
        <begin position="347"/>
        <end position="374"/>
    </location>
</feature>
<evidence type="ECO:0000259" key="6">
    <source>
        <dbReference type="PROSITE" id="PS50011"/>
    </source>
</evidence>
<dbReference type="GO" id="GO:0004674">
    <property type="term" value="F:protein serine/threonine kinase activity"/>
    <property type="evidence" value="ECO:0007669"/>
    <property type="project" value="TreeGrafter"/>
</dbReference>
<name>A0A934R960_9BACT</name>
<dbReference type="InterPro" id="IPR011990">
    <property type="entry name" value="TPR-like_helical_dom_sf"/>
</dbReference>
<accession>A0A934R960</accession>
<comment type="caution">
    <text evidence="7">The sequence shown here is derived from an EMBL/GenBank/DDBJ whole genome shotgun (WGS) entry which is preliminary data.</text>
</comment>
<evidence type="ECO:0000256" key="3">
    <source>
        <dbReference type="ARBA" id="ARBA00022777"/>
    </source>
</evidence>
<dbReference type="PANTHER" id="PTHR43289:SF6">
    <property type="entry name" value="SERINE_THREONINE-PROTEIN KINASE NEKL-3"/>
    <property type="match status" value="1"/>
</dbReference>
<keyword evidence="2" id="KW-0547">Nucleotide-binding</keyword>
<dbReference type="Pfam" id="PF00069">
    <property type="entry name" value="Pkinase"/>
    <property type="match status" value="1"/>
</dbReference>
<keyword evidence="3" id="KW-0418">Kinase</keyword>
<dbReference type="Gene3D" id="1.25.40.10">
    <property type="entry name" value="Tetratricopeptide repeat domain"/>
    <property type="match status" value="1"/>
</dbReference>
<dbReference type="Gene3D" id="1.10.510.10">
    <property type="entry name" value="Transferase(Phosphotransferase) domain 1"/>
    <property type="match status" value="1"/>
</dbReference>
<feature type="domain" description="Protein kinase" evidence="6">
    <location>
        <begin position="9"/>
        <end position="289"/>
    </location>
</feature>
<gene>
    <name evidence="7" type="ORF">JIN81_04505</name>
</gene>
<dbReference type="PANTHER" id="PTHR43289">
    <property type="entry name" value="MITOGEN-ACTIVATED PROTEIN KINASE KINASE KINASE 20-RELATED"/>
    <property type="match status" value="1"/>
</dbReference>
<dbReference type="RefSeq" id="WP_200276999.1">
    <property type="nucleotide sequence ID" value="NZ_JAENII010000003.1"/>
</dbReference>
<evidence type="ECO:0000256" key="5">
    <source>
        <dbReference type="SAM" id="Coils"/>
    </source>
</evidence>
<evidence type="ECO:0000256" key="2">
    <source>
        <dbReference type="ARBA" id="ARBA00022741"/>
    </source>
</evidence>
<dbReference type="InterPro" id="IPR000719">
    <property type="entry name" value="Prot_kinase_dom"/>
</dbReference>
<sequence>MESPHLEAFGDRELLGSGPSGAVFRAVKDDGTVSAVKLLDGMAVNRGILEKACARLEQGGWPQGVLEVLEADFRARPAARVTPCLADPTEDGHWRPRSLQHQLDEFPGERSWEVVLGLVDAMAALHDRQVAHANLKPGNVFFDDENRVVVVDWALGNMPGVGHQEFTDACLYQPPEQLRSAEGYLEEEGYRWDVFAIGVLAYRLLTGAFPRCDETFQQVAPVSGEISREGIAADLPMIAKSLEGQTAIEWPDGPSNELELLYREILDRCLALDPLARPANAIELRQLIRRAEVSVEEEEKRDAVLDQHRRAQRAAWRASLAAGALLAGLVAMVFLWQLAQSQYDREVEGRKAEVASLEGRLAEAESQRDIAKASEDEARTTLTTERTTWLARIEESRLIGDRLFAWAMEKGHRSLPPLDGRELRLARLEAYYDRFLERTAQVPELDEERARARLQLAEIALAKGDPNEATRRFEVAVKAAEQLEDSADLDLRLATDRLVLALLLQEQNDPKTGDAFLAARQALERVPQSEVDGDRMTYLLATLDLNESRFLAVAGKEGEALELLHRATEKLNALADHRPEAAILRSELVACYLSSAGILDGMGEMGDARALRQMASEKLLELIKERPEDLNLRLELAGCYGAIAESSLMAGDVVQAESMSKGAVKLLTDVLPQRPDSVVARSRLAAQRGLMAGILRDRGEGEEALELYDEGLRLLEGMAVSEKGDPMARYRYALLTWEKGRMLGFSGKREEEIVAEQRAVEMLQQLLETPYGVARGEQIRRSLGYLLGDLGHAAQLVGNDDLSSSAFTQAVKTWENLNRERPGSEEYEEALAWNRQRLDDVR</sequence>
<evidence type="ECO:0000256" key="4">
    <source>
        <dbReference type="ARBA" id="ARBA00022840"/>
    </source>
</evidence>
<keyword evidence="1" id="KW-0808">Transferase</keyword>
<dbReference type="SMART" id="SM00220">
    <property type="entry name" value="S_TKc"/>
    <property type="match status" value="1"/>
</dbReference>
<dbReference type="PROSITE" id="PS50011">
    <property type="entry name" value="PROTEIN_KINASE_DOM"/>
    <property type="match status" value="1"/>
</dbReference>
<dbReference type="AlphaFoldDB" id="A0A934R960"/>
<protein>
    <recommendedName>
        <fullName evidence="6">Protein kinase domain-containing protein</fullName>
    </recommendedName>
</protein>
<dbReference type="SUPFAM" id="SSF56112">
    <property type="entry name" value="Protein kinase-like (PK-like)"/>
    <property type="match status" value="1"/>
</dbReference>
<dbReference type="InterPro" id="IPR011009">
    <property type="entry name" value="Kinase-like_dom_sf"/>
</dbReference>
<dbReference type="SUPFAM" id="SSF48452">
    <property type="entry name" value="TPR-like"/>
    <property type="match status" value="2"/>
</dbReference>
<evidence type="ECO:0000313" key="8">
    <source>
        <dbReference type="Proteomes" id="UP000658278"/>
    </source>
</evidence>